<keyword evidence="2" id="KW-0732">Signal</keyword>
<dbReference type="Pfam" id="PF13855">
    <property type="entry name" value="LRR_8"/>
    <property type="match status" value="1"/>
</dbReference>
<dbReference type="Gene3D" id="3.80.10.10">
    <property type="entry name" value="Ribonuclease Inhibitor"/>
    <property type="match status" value="1"/>
</dbReference>
<gene>
    <name evidence="3" type="ORF">BC938DRAFT_471248</name>
</gene>
<dbReference type="PANTHER" id="PTHR48057">
    <property type="entry name" value="LEUCINE-RICH REPEAT SERINE/THREONINE-PROTEIN KINASE 1"/>
    <property type="match status" value="1"/>
</dbReference>
<feature type="region of interest" description="Disordered" evidence="1">
    <location>
        <begin position="558"/>
        <end position="577"/>
    </location>
</feature>
<evidence type="ECO:0008006" key="5">
    <source>
        <dbReference type="Google" id="ProtNLM"/>
    </source>
</evidence>
<evidence type="ECO:0000256" key="2">
    <source>
        <dbReference type="SAM" id="SignalP"/>
    </source>
</evidence>
<feature type="chain" id="PRO_5019002278" description="Leucine-rich repeat-containing N-terminal plant-type domain-containing protein" evidence="2">
    <location>
        <begin position="29"/>
        <end position="577"/>
    </location>
</feature>
<dbReference type="Pfam" id="PF00560">
    <property type="entry name" value="LRR_1"/>
    <property type="match status" value="1"/>
</dbReference>
<dbReference type="SUPFAM" id="SSF52058">
    <property type="entry name" value="L domain-like"/>
    <property type="match status" value="1"/>
</dbReference>
<evidence type="ECO:0000313" key="3">
    <source>
        <dbReference type="EMBL" id="RUS26089.1"/>
    </source>
</evidence>
<accession>A0A433Q8L1</accession>
<sequence>MHQRRSPTSRSAILLLLLASLFLVPASASDCLVVAQLFKTDSFCCGASTTSTKVTCDTYDEVTEIVHDARNASLDPSQMPTTCDIDVTLGLLKNLRNLTLVNLAVAAGPTACPGWVDWINNLDGLRFLNLTNNFLNESYFNMSSAFNNLKNLTTLILADNSFQTVPKFLANLPQLKALDLSTNSINASDITGPDLPNLERLNITLIYRTPPQMLSTFNSLKTLSVDFRPAFVPCPDVVLCSSLNSSFLNPISQMTWLENLAVISMDLVVPNSIPLWLRDFHALRTLTMRGCTLSGPLPDFLGTLDRLTFMDFSSNHLNGSIPEGRSSQIPLQRPQLPGGLKQLYPVPDPCRIPGSLRSLQRAAFLARQYLRPNLERHGRHRRPLPPGCTRIPLCPPYPPPLSTAFFPLRLPLPLPHYQPRSLRLCPHNPLPARERSPHCTRIRLLCSLEPPCLPHPHPRSFHPPRAWNILPARPSCCPARHQQHITVPVPGTVPQLHVRHVHAPNDRVLRAPGPAVEFSAPRHRINAAQYLDRGFLPHDRHRCLHRYRQVYSAGRGRCRVGEGAGGYDSGPQEGRRD</sequence>
<feature type="signal peptide" evidence="2">
    <location>
        <begin position="1"/>
        <end position="28"/>
    </location>
</feature>
<keyword evidence="4" id="KW-1185">Reference proteome</keyword>
<dbReference type="AlphaFoldDB" id="A0A433Q8L1"/>
<dbReference type="InterPro" id="IPR001611">
    <property type="entry name" value="Leu-rich_rpt"/>
</dbReference>
<name>A0A433Q8L1_9FUNG</name>
<protein>
    <recommendedName>
        <fullName evidence="5">Leucine-rich repeat-containing N-terminal plant-type domain-containing protein</fullName>
    </recommendedName>
</protein>
<evidence type="ECO:0000313" key="4">
    <source>
        <dbReference type="Proteomes" id="UP000274822"/>
    </source>
</evidence>
<comment type="caution">
    <text evidence="3">The sequence shown here is derived from an EMBL/GenBank/DDBJ whole genome shotgun (WGS) entry which is preliminary data.</text>
</comment>
<evidence type="ECO:0000256" key="1">
    <source>
        <dbReference type="SAM" id="MobiDB-lite"/>
    </source>
</evidence>
<organism evidence="3 4">
    <name type="scientific">Jimgerdemannia flammicorona</name>
    <dbReference type="NCBI Taxonomy" id="994334"/>
    <lineage>
        <taxon>Eukaryota</taxon>
        <taxon>Fungi</taxon>
        <taxon>Fungi incertae sedis</taxon>
        <taxon>Mucoromycota</taxon>
        <taxon>Mucoromycotina</taxon>
        <taxon>Endogonomycetes</taxon>
        <taxon>Endogonales</taxon>
        <taxon>Endogonaceae</taxon>
        <taxon>Jimgerdemannia</taxon>
    </lineage>
</organism>
<dbReference type="EMBL" id="RBNJ01011258">
    <property type="protein sequence ID" value="RUS26089.1"/>
    <property type="molecule type" value="Genomic_DNA"/>
</dbReference>
<proteinExistence type="predicted"/>
<reference evidence="3 4" key="1">
    <citation type="journal article" date="2018" name="New Phytol.">
        <title>Phylogenomics of Endogonaceae and evolution of mycorrhizas within Mucoromycota.</title>
        <authorList>
            <person name="Chang Y."/>
            <person name="Desiro A."/>
            <person name="Na H."/>
            <person name="Sandor L."/>
            <person name="Lipzen A."/>
            <person name="Clum A."/>
            <person name="Barry K."/>
            <person name="Grigoriev I.V."/>
            <person name="Martin F.M."/>
            <person name="Stajich J.E."/>
            <person name="Smith M.E."/>
            <person name="Bonito G."/>
            <person name="Spatafora J.W."/>
        </authorList>
    </citation>
    <scope>NUCLEOTIDE SEQUENCE [LARGE SCALE GENOMIC DNA]</scope>
    <source>
        <strain evidence="3 4">AD002</strain>
    </source>
</reference>
<dbReference type="InterPro" id="IPR052595">
    <property type="entry name" value="LRRC69/RLP"/>
</dbReference>
<dbReference type="Proteomes" id="UP000274822">
    <property type="component" value="Unassembled WGS sequence"/>
</dbReference>
<dbReference type="InterPro" id="IPR032675">
    <property type="entry name" value="LRR_dom_sf"/>
</dbReference>